<organism evidence="2 3">
    <name type="scientific">Nocardia nova SH22a</name>
    <dbReference type="NCBI Taxonomy" id="1415166"/>
    <lineage>
        <taxon>Bacteria</taxon>
        <taxon>Bacillati</taxon>
        <taxon>Actinomycetota</taxon>
        <taxon>Actinomycetes</taxon>
        <taxon>Mycobacteriales</taxon>
        <taxon>Nocardiaceae</taxon>
        <taxon>Nocardia</taxon>
    </lineage>
</organism>
<evidence type="ECO:0000313" key="3">
    <source>
        <dbReference type="Proteomes" id="UP000019150"/>
    </source>
</evidence>
<dbReference type="OrthoDB" id="4689187at2"/>
<dbReference type="AlphaFoldDB" id="W5TKJ2"/>
<evidence type="ECO:0000256" key="1">
    <source>
        <dbReference type="SAM" id="Phobius"/>
    </source>
</evidence>
<feature type="transmembrane region" description="Helical" evidence="1">
    <location>
        <begin position="179"/>
        <end position="200"/>
    </location>
</feature>
<dbReference type="RefSeq" id="WP_025350869.1">
    <property type="nucleotide sequence ID" value="NZ_CP006850.1"/>
</dbReference>
<dbReference type="EMBL" id="CP006850">
    <property type="protein sequence ID" value="AHH19468.1"/>
    <property type="molecule type" value="Genomic_DNA"/>
</dbReference>
<name>W5TKJ2_9NOCA</name>
<feature type="transmembrane region" description="Helical" evidence="1">
    <location>
        <begin position="21"/>
        <end position="42"/>
    </location>
</feature>
<evidence type="ECO:0008006" key="4">
    <source>
        <dbReference type="Google" id="ProtNLM"/>
    </source>
</evidence>
<dbReference type="eggNOG" id="ENOG5033QF2">
    <property type="taxonomic scope" value="Bacteria"/>
</dbReference>
<feature type="transmembrane region" description="Helical" evidence="1">
    <location>
        <begin position="144"/>
        <end position="167"/>
    </location>
</feature>
<keyword evidence="1" id="KW-0812">Transmembrane</keyword>
<keyword evidence="1" id="KW-1133">Transmembrane helix</keyword>
<dbReference type="PATRIC" id="fig|1415166.3.peg.4817"/>
<dbReference type="HOGENOM" id="CLU_081621_0_0_11"/>
<accession>W5TKJ2</accession>
<keyword evidence="1" id="KW-0472">Membrane</keyword>
<feature type="transmembrane region" description="Helical" evidence="1">
    <location>
        <begin position="212"/>
        <end position="230"/>
    </location>
</feature>
<gene>
    <name evidence="2" type="ORF">NONO_c46840</name>
</gene>
<evidence type="ECO:0000313" key="2">
    <source>
        <dbReference type="EMBL" id="AHH19468.1"/>
    </source>
</evidence>
<reference evidence="2 3" key="1">
    <citation type="journal article" date="2014" name="Appl. Environ. Microbiol.">
        <title>Insights into the Microbial Degradation of Rubber and Gutta-Percha by Analysis of the Complete Genome of Nocardia nova SH22a.</title>
        <authorList>
            <person name="Luo Q."/>
            <person name="Hiessl S."/>
            <person name="Poehlein A."/>
            <person name="Daniel R."/>
            <person name="Steinbuchel A."/>
        </authorList>
    </citation>
    <scope>NUCLEOTIDE SEQUENCE [LARGE SCALE GENOMIC DNA]</scope>
    <source>
        <strain evidence="2">SH22a</strain>
    </source>
</reference>
<dbReference type="Proteomes" id="UP000019150">
    <property type="component" value="Chromosome"/>
</dbReference>
<proteinExistence type="predicted"/>
<keyword evidence="3" id="KW-1185">Reference proteome</keyword>
<feature type="transmembrane region" description="Helical" evidence="1">
    <location>
        <begin position="62"/>
        <end position="87"/>
    </location>
</feature>
<feature type="transmembrane region" description="Helical" evidence="1">
    <location>
        <begin position="99"/>
        <end position="124"/>
    </location>
</feature>
<sequence length="245" mass="26783">MPVLVDDRLPVARLRSQWIALWLLPVFGAVLIVAFLAFPGFLPPTSPAADAESIARFYSDHLGMIRFSMITFNLCGIMLIPFFMVIVVQMKRMATPSQVLAYSYLAAVVSGATLFAIADIFWLVAAFRPERDPQLVQLLNDLAWLTFTAPVGMLVAQMVCLALAVRLDARPKPIFPRWVAAFSLAVGAAMAPAACSVIFRSGPLAWNGVVSFWIRIGAFAAFLLVMFFVVRAALLRQEIECGGAA</sequence>
<protein>
    <recommendedName>
        <fullName evidence="4">DUF4386 family protein</fullName>
    </recommendedName>
</protein>
<dbReference type="KEGG" id="nno:NONO_c46840"/>
<dbReference type="STRING" id="1415166.NONO_c46840"/>